<accession>A0ABS4JVI9</accession>
<name>A0ABS4JVI9_9FIRM</name>
<keyword evidence="4" id="KW-0472">Membrane</keyword>
<keyword evidence="4" id="KW-1133">Transmembrane helix</keyword>
<protein>
    <recommendedName>
        <fullName evidence="5">DNA mismatch repair proteins mutS family domain-containing protein</fullName>
    </recommendedName>
</protein>
<dbReference type="SMART" id="SM00534">
    <property type="entry name" value="MUTSac"/>
    <property type="match status" value="1"/>
</dbReference>
<evidence type="ECO:0000256" key="2">
    <source>
        <dbReference type="ARBA" id="ARBA00022840"/>
    </source>
</evidence>
<gene>
    <name evidence="6" type="ORF">J2Z79_003014</name>
</gene>
<reference evidence="6 7" key="1">
    <citation type="submission" date="2021-03" db="EMBL/GenBank/DDBJ databases">
        <title>Genomic Encyclopedia of Type Strains, Phase IV (KMG-IV): sequencing the most valuable type-strain genomes for metagenomic binning, comparative biology and taxonomic classification.</title>
        <authorList>
            <person name="Goeker M."/>
        </authorList>
    </citation>
    <scope>NUCLEOTIDE SEQUENCE [LARGE SCALE GENOMIC DNA]</scope>
    <source>
        <strain evidence="6 7">DSM 27138</strain>
    </source>
</reference>
<evidence type="ECO:0000313" key="7">
    <source>
        <dbReference type="Proteomes" id="UP001519289"/>
    </source>
</evidence>
<comment type="caution">
    <text evidence="6">The sequence shown here is derived from an EMBL/GenBank/DDBJ whole genome shotgun (WGS) entry which is preliminary data.</text>
</comment>
<dbReference type="EMBL" id="JAGGLG010000030">
    <property type="protein sequence ID" value="MBP2019572.1"/>
    <property type="molecule type" value="Genomic_DNA"/>
</dbReference>
<sequence>MQPQRVYTRRREAYERLHERQRRAALRLSNGRLAALVTGLALAVLLYRAFGALAGWAAAAPALILFATLVWRHRRLTRRLRYTEVLIALNRRGEARTAGRWSESPDRGTEFADDSHPYAADLDLFGQNSLFQRVCSAHTVRGRQALAALLAGPPPDPAEIRARQEAVAELARALAWRQRLEAEARMVEGRLAPPEPLVAWARESHPAYARPLVRYGALALPALTLLAILLWAVSVLPWQVPAACLAVHALVLRIGRAERSAALDAVFHQERQLSTYAAMLALLERRRFAAPWLRERQARLRSAGGETAFRQIRRLFRLAERISDRANAVFIVVNLVLLWEVHCMIALEAWKRESGRRLSTWLETLGEIEALASLANIRFEHPDWAMPTVADGPVGLSAREMGHPLIGAERVCNDFALAEPARVAVITGSNMSGKSTFLRTVGVNLVLAYAGAPVCAAQFTCGRFRLWTCMRVADSLEQRISSFYAEILRIKRIVEAARGGQRVFFLLDEIFKGTNSHDRHQGAKALVAQLQQAGALGLVSTHDLELGELERESGGRIVNYHFREYYEGDEVRFDYRLRPGVSTTRNALHLIRLAGIHLAGEAQ</sequence>
<keyword evidence="7" id="KW-1185">Reference proteome</keyword>
<evidence type="ECO:0000259" key="5">
    <source>
        <dbReference type="SMART" id="SM00534"/>
    </source>
</evidence>
<dbReference type="InterPro" id="IPR036187">
    <property type="entry name" value="DNA_mismatch_repair_MutS_sf"/>
</dbReference>
<dbReference type="CDD" id="cd03283">
    <property type="entry name" value="ABC_MutS-like"/>
    <property type="match status" value="1"/>
</dbReference>
<dbReference type="SUPFAM" id="SSF48334">
    <property type="entry name" value="DNA repair protein MutS, domain III"/>
    <property type="match status" value="1"/>
</dbReference>
<keyword evidence="3" id="KW-0238">DNA-binding</keyword>
<evidence type="ECO:0000256" key="3">
    <source>
        <dbReference type="ARBA" id="ARBA00023125"/>
    </source>
</evidence>
<dbReference type="Gene3D" id="3.40.50.300">
    <property type="entry name" value="P-loop containing nucleotide triphosphate hydrolases"/>
    <property type="match status" value="1"/>
</dbReference>
<feature type="transmembrane region" description="Helical" evidence="4">
    <location>
        <begin position="212"/>
        <end position="232"/>
    </location>
</feature>
<proteinExistence type="predicted"/>
<dbReference type="Pfam" id="PF00488">
    <property type="entry name" value="MutS_V"/>
    <property type="match status" value="1"/>
</dbReference>
<dbReference type="PANTHER" id="PTHR11361:SF99">
    <property type="entry name" value="DNA MISMATCH REPAIR PROTEIN"/>
    <property type="match status" value="1"/>
</dbReference>
<evidence type="ECO:0000313" key="6">
    <source>
        <dbReference type="EMBL" id="MBP2019572.1"/>
    </source>
</evidence>
<dbReference type="InterPro" id="IPR000432">
    <property type="entry name" value="DNA_mismatch_repair_MutS_C"/>
</dbReference>
<feature type="domain" description="DNA mismatch repair proteins mutS family" evidence="5">
    <location>
        <begin position="421"/>
        <end position="599"/>
    </location>
</feature>
<dbReference type="RefSeq" id="WP_209467674.1">
    <property type="nucleotide sequence ID" value="NZ_JAGGLG010000030.1"/>
</dbReference>
<dbReference type="Proteomes" id="UP001519289">
    <property type="component" value="Unassembled WGS sequence"/>
</dbReference>
<feature type="transmembrane region" description="Helical" evidence="4">
    <location>
        <begin position="53"/>
        <end position="71"/>
    </location>
</feature>
<dbReference type="InterPro" id="IPR027417">
    <property type="entry name" value="P-loop_NTPase"/>
</dbReference>
<dbReference type="SUPFAM" id="SSF52540">
    <property type="entry name" value="P-loop containing nucleoside triphosphate hydrolases"/>
    <property type="match status" value="1"/>
</dbReference>
<feature type="transmembrane region" description="Helical" evidence="4">
    <location>
        <begin position="30"/>
        <end position="47"/>
    </location>
</feature>
<keyword evidence="1" id="KW-0547">Nucleotide-binding</keyword>
<keyword evidence="4" id="KW-0812">Transmembrane</keyword>
<keyword evidence="2" id="KW-0067">ATP-binding</keyword>
<dbReference type="InterPro" id="IPR045076">
    <property type="entry name" value="MutS"/>
</dbReference>
<organism evidence="6 7">
    <name type="scientific">Symbiobacterium terraclitae</name>
    <dbReference type="NCBI Taxonomy" id="557451"/>
    <lineage>
        <taxon>Bacteria</taxon>
        <taxon>Bacillati</taxon>
        <taxon>Bacillota</taxon>
        <taxon>Clostridia</taxon>
        <taxon>Eubacteriales</taxon>
        <taxon>Symbiobacteriaceae</taxon>
        <taxon>Symbiobacterium</taxon>
    </lineage>
</organism>
<dbReference type="Gene3D" id="1.10.1420.10">
    <property type="match status" value="1"/>
</dbReference>
<evidence type="ECO:0000256" key="1">
    <source>
        <dbReference type="ARBA" id="ARBA00022741"/>
    </source>
</evidence>
<evidence type="ECO:0000256" key="4">
    <source>
        <dbReference type="SAM" id="Phobius"/>
    </source>
</evidence>
<dbReference type="PANTHER" id="PTHR11361">
    <property type="entry name" value="DNA MISMATCH REPAIR PROTEIN MUTS FAMILY MEMBER"/>
    <property type="match status" value="1"/>
</dbReference>